<dbReference type="RefSeq" id="WP_343764711.1">
    <property type="nucleotide sequence ID" value="NZ_BAAAFG010000012.1"/>
</dbReference>
<keyword evidence="1" id="KW-0812">Transmembrane</keyword>
<proteinExistence type="predicted"/>
<sequence>MSDFLKHTKKSGFDIPKEYLDSIDGSLKQKLISSKNSLPKTPGFEVPQDYFERVNQGIKQKVEVSKKGKLVQLFSIHYIAYAASIAAILMLVLNLNKNVTSVEDGLSSVADTMLEEYLQEVVTEYSEDELLQELNVEQLNEVEFVDVSEETMLHYLDEQLEDSLPLYQ</sequence>
<feature type="transmembrane region" description="Helical" evidence="1">
    <location>
        <begin position="70"/>
        <end position="93"/>
    </location>
</feature>
<keyword evidence="1" id="KW-0472">Membrane</keyword>
<organism evidence="2 3">
    <name type="scientific">Gangjinia marincola</name>
    <dbReference type="NCBI Taxonomy" id="578463"/>
    <lineage>
        <taxon>Bacteria</taxon>
        <taxon>Pseudomonadati</taxon>
        <taxon>Bacteroidota</taxon>
        <taxon>Flavobacteriia</taxon>
        <taxon>Flavobacteriales</taxon>
        <taxon>Flavobacteriaceae</taxon>
        <taxon>Gangjinia</taxon>
    </lineage>
</organism>
<evidence type="ECO:0000313" key="2">
    <source>
        <dbReference type="EMBL" id="GAA0871895.1"/>
    </source>
</evidence>
<dbReference type="Proteomes" id="UP001500507">
    <property type="component" value="Unassembled WGS sequence"/>
</dbReference>
<dbReference type="EMBL" id="BAAAFG010000012">
    <property type="protein sequence ID" value="GAA0871895.1"/>
    <property type="molecule type" value="Genomic_DNA"/>
</dbReference>
<reference evidence="3" key="1">
    <citation type="journal article" date="2019" name="Int. J. Syst. Evol. Microbiol.">
        <title>The Global Catalogue of Microorganisms (GCM) 10K type strain sequencing project: providing services to taxonomists for standard genome sequencing and annotation.</title>
        <authorList>
            <consortium name="The Broad Institute Genomics Platform"/>
            <consortium name="The Broad Institute Genome Sequencing Center for Infectious Disease"/>
            <person name="Wu L."/>
            <person name="Ma J."/>
        </authorList>
    </citation>
    <scope>NUCLEOTIDE SEQUENCE [LARGE SCALE GENOMIC DNA]</scope>
    <source>
        <strain evidence="3">JCM 16082</strain>
    </source>
</reference>
<accession>A0ABP3XRA8</accession>
<comment type="caution">
    <text evidence="2">The sequence shown here is derived from an EMBL/GenBank/DDBJ whole genome shotgun (WGS) entry which is preliminary data.</text>
</comment>
<protein>
    <submittedName>
        <fullName evidence="2">Uncharacterized protein</fullName>
    </submittedName>
</protein>
<keyword evidence="3" id="KW-1185">Reference proteome</keyword>
<gene>
    <name evidence="2" type="ORF">GCM10009117_10410</name>
</gene>
<name>A0ABP3XRA8_9FLAO</name>
<keyword evidence="1" id="KW-1133">Transmembrane helix</keyword>
<evidence type="ECO:0000256" key="1">
    <source>
        <dbReference type="SAM" id="Phobius"/>
    </source>
</evidence>
<evidence type="ECO:0000313" key="3">
    <source>
        <dbReference type="Proteomes" id="UP001500507"/>
    </source>
</evidence>